<proteinExistence type="inferred from homology"/>
<dbReference type="InterPro" id="IPR029058">
    <property type="entry name" value="AB_hydrolase_fold"/>
</dbReference>
<dbReference type="Proteomes" id="UP000237481">
    <property type="component" value="Unassembled WGS sequence"/>
</dbReference>
<keyword evidence="6" id="KW-1185">Reference proteome</keyword>
<dbReference type="Pfam" id="PF08386">
    <property type="entry name" value="Abhydrolase_4"/>
    <property type="match status" value="1"/>
</dbReference>
<accession>A0A2S4KPH1</accession>
<dbReference type="STRING" id="94208.A0A2S4KPH1"/>
<dbReference type="OrthoDB" id="425534at2759"/>
<organism evidence="5 6">
    <name type="scientific">Tolypocladium paradoxum</name>
    <dbReference type="NCBI Taxonomy" id="94208"/>
    <lineage>
        <taxon>Eukaryota</taxon>
        <taxon>Fungi</taxon>
        <taxon>Dikarya</taxon>
        <taxon>Ascomycota</taxon>
        <taxon>Pezizomycotina</taxon>
        <taxon>Sordariomycetes</taxon>
        <taxon>Hypocreomycetidae</taxon>
        <taxon>Hypocreales</taxon>
        <taxon>Ophiocordycipitaceae</taxon>
        <taxon>Tolypocladium</taxon>
    </lineage>
</organism>
<dbReference type="InterPro" id="IPR013595">
    <property type="entry name" value="Pept_S33_TAP-like_C"/>
</dbReference>
<dbReference type="Pfam" id="PF00561">
    <property type="entry name" value="Abhydrolase_1"/>
    <property type="match status" value="1"/>
</dbReference>
<evidence type="ECO:0000256" key="2">
    <source>
        <dbReference type="ARBA" id="ARBA00022801"/>
    </source>
</evidence>
<keyword evidence="2" id="KW-0378">Hydrolase</keyword>
<dbReference type="PANTHER" id="PTHR43248:SF25">
    <property type="entry name" value="AB HYDROLASE-1 DOMAIN-CONTAINING PROTEIN-RELATED"/>
    <property type="match status" value="1"/>
</dbReference>
<evidence type="ECO:0000259" key="3">
    <source>
        <dbReference type="Pfam" id="PF00561"/>
    </source>
</evidence>
<name>A0A2S4KPH1_9HYPO</name>
<dbReference type="InterPro" id="IPR051601">
    <property type="entry name" value="Serine_prot/Carboxylest_S33"/>
</dbReference>
<evidence type="ECO:0008006" key="7">
    <source>
        <dbReference type="Google" id="ProtNLM"/>
    </source>
</evidence>
<dbReference type="InterPro" id="IPR000073">
    <property type="entry name" value="AB_hydrolase_1"/>
</dbReference>
<evidence type="ECO:0000313" key="6">
    <source>
        <dbReference type="Proteomes" id="UP000237481"/>
    </source>
</evidence>
<evidence type="ECO:0000259" key="4">
    <source>
        <dbReference type="Pfam" id="PF08386"/>
    </source>
</evidence>
<evidence type="ECO:0000256" key="1">
    <source>
        <dbReference type="ARBA" id="ARBA00010088"/>
    </source>
</evidence>
<protein>
    <recommendedName>
        <fullName evidence="7">AB hydrolase-1 domain-containing protein</fullName>
    </recommendedName>
</protein>
<gene>
    <name evidence="5" type="ORF">TPAR_07693</name>
</gene>
<dbReference type="AlphaFoldDB" id="A0A2S4KPH1"/>
<dbReference type="PANTHER" id="PTHR43248">
    <property type="entry name" value="2-SUCCINYL-6-HYDROXY-2,4-CYCLOHEXADIENE-1-CARBOXYLATE SYNTHASE"/>
    <property type="match status" value="1"/>
</dbReference>
<reference evidence="5 6" key="1">
    <citation type="submission" date="2018-01" db="EMBL/GenBank/DDBJ databases">
        <title>Harnessing the power of phylogenomics to disentangle the directionality and signatures of interkingdom host jumping in the parasitic fungal genus Tolypocladium.</title>
        <authorList>
            <person name="Quandt C.A."/>
            <person name="Patterson W."/>
            <person name="Spatafora J.W."/>
        </authorList>
    </citation>
    <scope>NUCLEOTIDE SEQUENCE [LARGE SCALE GENOMIC DNA]</scope>
    <source>
        <strain evidence="5 6">NRBC 100945</strain>
    </source>
</reference>
<dbReference type="GO" id="GO:0016787">
    <property type="term" value="F:hydrolase activity"/>
    <property type="evidence" value="ECO:0007669"/>
    <property type="project" value="UniProtKB-KW"/>
</dbReference>
<dbReference type="Gene3D" id="3.40.50.1820">
    <property type="entry name" value="alpha/beta hydrolase"/>
    <property type="match status" value="1"/>
</dbReference>
<dbReference type="SUPFAM" id="SSF53474">
    <property type="entry name" value="alpha/beta-Hydrolases"/>
    <property type="match status" value="2"/>
</dbReference>
<sequence length="621" mass="68657">MTNENGRNNPHRRATVRQRLFLAGFAALELFCPATMAAHIPRAESWSWDSTEPSTSLNWQKCYNGKLNIALIRPLQVPMDWQHPSDDKHVALAVVKLPAASEENNLPPLFINPGGPGVSGVDFMKSSAKSLQVLVGDNQSPANSACPVGLSTPRIECWGDSHRREIWTINQPPVVDQHADAVFDTYARSVAFSNACEQALNRTSILEYASTAYHARDMLQILKKTGYSKLRYWGISWGTILGAAFAGLFPDRVERFLSDGETHTAAHGGTGEREADESVGNIDYQDWFSGNLANFLVDADRVFDAFDNSCFKVGPEKCVLWADCPQAIQERRAMLLQNLKKSPILIPAWSRPTGPEVPVLVSYSKVQRFTQQAIYDPYMLFPVLAQLYESLERGNGLLYYDLTADGSRANKLCPVSVTPAGMPVETPFEPDALPGITCSDSMPLRDTPDQFAEYAQRLATQSKWIGSANVDLRAACLGRSVRAKWRFTEKDIKCDTASPILFVGNTGDNVTPLQAARNNSAYFPSSVVLVQNSYGLFSWLTWWPAAWLAVGAVNLHRNAYTSILSERLAARPRNRVRARLRLVRTASSPGPTTRQQRLVICNTEAFTIGIVHSTTQASAIS</sequence>
<dbReference type="EMBL" id="PKSG01000907">
    <property type="protein sequence ID" value="POR32097.1"/>
    <property type="molecule type" value="Genomic_DNA"/>
</dbReference>
<feature type="domain" description="Peptidase S33 tripeptidyl aminopeptidase-like C-terminal" evidence="4">
    <location>
        <begin position="466"/>
        <end position="535"/>
    </location>
</feature>
<feature type="domain" description="AB hydrolase-1" evidence="3">
    <location>
        <begin position="202"/>
        <end position="303"/>
    </location>
</feature>
<comment type="similarity">
    <text evidence="1">Belongs to the peptidase S33 family.</text>
</comment>
<evidence type="ECO:0000313" key="5">
    <source>
        <dbReference type="EMBL" id="POR32097.1"/>
    </source>
</evidence>
<comment type="caution">
    <text evidence="5">The sequence shown here is derived from an EMBL/GenBank/DDBJ whole genome shotgun (WGS) entry which is preliminary data.</text>
</comment>